<dbReference type="Gene3D" id="2.60.40.2700">
    <property type="match status" value="2"/>
</dbReference>
<feature type="compositionally biased region" description="Basic and acidic residues" evidence="1">
    <location>
        <begin position="185"/>
        <end position="197"/>
    </location>
</feature>
<reference evidence="3" key="1">
    <citation type="submission" date="2022-08" db="EMBL/GenBank/DDBJ databases">
        <title>Genome sequencing of Nocardioides sp. STR2.</title>
        <authorList>
            <person name="So Y."/>
        </authorList>
    </citation>
    <scope>NUCLEOTIDE SEQUENCE</scope>
    <source>
        <strain evidence="3">STR2</strain>
    </source>
</reference>
<accession>A0ABT4CHR6</accession>
<comment type="caution">
    <text evidence="3">The sequence shown here is derived from an EMBL/GenBank/DDBJ whole genome shotgun (WGS) entry which is preliminary data.</text>
</comment>
<evidence type="ECO:0000256" key="2">
    <source>
        <dbReference type="SAM" id="SignalP"/>
    </source>
</evidence>
<feature type="region of interest" description="Disordered" evidence="1">
    <location>
        <begin position="32"/>
        <end position="64"/>
    </location>
</feature>
<dbReference type="Proteomes" id="UP001074726">
    <property type="component" value="Unassembled WGS sequence"/>
</dbReference>
<organism evidence="3 4">
    <name type="scientific">Nocardioides pini</name>
    <dbReference type="NCBI Taxonomy" id="2975053"/>
    <lineage>
        <taxon>Bacteria</taxon>
        <taxon>Bacillati</taxon>
        <taxon>Actinomycetota</taxon>
        <taxon>Actinomycetes</taxon>
        <taxon>Propionibacteriales</taxon>
        <taxon>Nocardioidaceae</taxon>
        <taxon>Nocardioides</taxon>
    </lineage>
</organism>
<proteinExistence type="predicted"/>
<feature type="chain" id="PRO_5045996825" evidence="2">
    <location>
        <begin position="27"/>
        <end position="631"/>
    </location>
</feature>
<evidence type="ECO:0000313" key="4">
    <source>
        <dbReference type="Proteomes" id="UP001074726"/>
    </source>
</evidence>
<name>A0ABT4CHR6_9ACTN</name>
<dbReference type="SUPFAM" id="SSF55486">
    <property type="entry name" value="Metalloproteases ('zincins'), catalytic domain"/>
    <property type="match status" value="1"/>
</dbReference>
<keyword evidence="4" id="KW-1185">Reference proteome</keyword>
<dbReference type="RefSeq" id="WP_268113521.1">
    <property type="nucleotide sequence ID" value="NZ_JAPPUX010000005.1"/>
</dbReference>
<dbReference type="EMBL" id="JAPPUX010000005">
    <property type="protein sequence ID" value="MCY4728512.1"/>
    <property type="molecule type" value="Genomic_DNA"/>
</dbReference>
<feature type="region of interest" description="Disordered" evidence="1">
    <location>
        <begin position="157"/>
        <end position="205"/>
    </location>
</feature>
<evidence type="ECO:0000313" key="3">
    <source>
        <dbReference type="EMBL" id="MCY4728512.1"/>
    </source>
</evidence>
<gene>
    <name evidence="3" type="ORF">NYO98_19680</name>
</gene>
<feature type="signal peptide" evidence="2">
    <location>
        <begin position="1"/>
        <end position="26"/>
    </location>
</feature>
<sequence>MPITVPTRSTSRTLVGVAGLCVLALAATTAPVTTATASQDDRRPVDLLSPAPSGRASAEAAGDERSRAVAVDTAALDAVRTGDRIDLELFDDTTVTAAVDQRTDAGGITSWSGGIVGEKGSVTGVVVGGVAHINVTSVEHGTYEVRTTPEGDYVVDEAGDPPGGDDVVLPERPGSTDLRAGSRTGSHEHSAEPRAQRDNTGTTGARAPIAFGDAPDTIDIAIVYPAQLVTQMGQPAMEAQFALGITQANEAFATSGVGTRVRLVGTRQVAATQSSDLVTNLKALGTPGDGVFDEAHALREETHADLVSLWLAGSVPGGASCGIAYLGGTDPQYDPQYAAWSVVYAAACATEFRAFAHEVGHNLSAHHDAGASQPPTEGKPYARGYVDVAAQTITVMAYYDQCLRAKVNCTRIGYFSNPAIAYNGRVQGTEATNNALAITEQMATVAGYRQSQIYPGAVAIAGRPRFKGTAEATSTPWSPAVTLGYQWLLDGVAIPGATASTYRLGRRDIGKTLTLQVSGSAPYYPTVTAPAASVVVGKALFRTKRPKLRGVPRAGRVLSVKVKGWKPKPAKKSVTVRYQWLKNGKKIKGAKKATYRVRAKDRGKKISVRVTAKKSGYEKARASSKQVKIRR</sequence>
<protein>
    <submittedName>
        <fullName evidence="3">M12 family metallo-peptidase</fullName>
    </submittedName>
</protein>
<dbReference type="Pfam" id="PF13583">
    <property type="entry name" value="Reprolysin_4"/>
    <property type="match status" value="1"/>
</dbReference>
<keyword evidence="2" id="KW-0732">Signal</keyword>
<evidence type="ECO:0000256" key="1">
    <source>
        <dbReference type="SAM" id="MobiDB-lite"/>
    </source>
</evidence>
<dbReference type="InterPro" id="IPR024079">
    <property type="entry name" value="MetalloPept_cat_dom_sf"/>
</dbReference>
<dbReference type="Gene3D" id="3.40.390.10">
    <property type="entry name" value="Collagenase (Catalytic Domain)"/>
    <property type="match status" value="1"/>
</dbReference>